<evidence type="ECO:0000256" key="4">
    <source>
        <dbReference type="ARBA" id="ARBA00023239"/>
    </source>
</evidence>
<dbReference type="InterPro" id="IPR015424">
    <property type="entry name" value="PyrdxlP-dep_Trfase"/>
</dbReference>
<dbReference type="NCBIfam" id="TIGR04350">
    <property type="entry name" value="C_S_lyase_PatB"/>
    <property type="match status" value="1"/>
</dbReference>
<evidence type="ECO:0000256" key="3">
    <source>
        <dbReference type="ARBA" id="ARBA00022898"/>
    </source>
</evidence>
<keyword evidence="4" id="KW-0456">Lyase</keyword>
<keyword evidence="7" id="KW-0808">Transferase</keyword>
<dbReference type="GO" id="GO:0008483">
    <property type="term" value="F:transaminase activity"/>
    <property type="evidence" value="ECO:0007669"/>
    <property type="project" value="UniProtKB-KW"/>
</dbReference>
<dbReference type="InterPro" id="IPR015421">
    <property type="entry name" value="PyrdxlP-dep_Trfase_major"/>
</dbReference>
<dbReference type="InterPro" id="IPR027619">
    <property type="entry name" value="C-S_lyase_PatB-like"/>
</dbReference>
<dbReference type="GO" id="GO:0030170">
    <property type="term" value="F:pyridoxal phosphate binding"/>
    <property type="evidence" value="ECO:0007669"/>
    <property type="project" value="InterPro"/>
</dbReference>
<evidence type="ECO:0000313" key="8">
    <source>
        <dbReference type="Proteomes" id="UP000516160"/>
    </source>
</evidence>
<gene>
    <name evidence="7" type="ORF">HYG86_05855</name>
</gene>
<dbReference type="InterPro" id="IPR015422">
    <property type="entry name" value="PyrdxlP-dep_Trfase_small"/>
</dbReference>
<dbReference type="InterPro" id="IPR051798">
    <property type="entry name" value="Class-II_PLP-Dep_Aminotrans"/>
</dbReference>
<comment type="cofactor">
    <cofactor evidence="1">
        <name>pyridoxal 5'-phosphate</name>
        <dbReference type="ChEBI" id="CHEBI:597326"/>
    </cofactor>
</comment>
<dbReference type="Gene3D" id="3.90.1150.10">
    <property type="entry name" value="Aspartate Aminotransferase, domain 1"/>
    <property type="match status" value="1"/>
</dbReference>
<dbReference type="InterPro" id="IPR004839">
    <property type="entry name" value="Aminotransferase_I/II_large"/>
</dbReference>
<name>A0A7G9W6L8_ALKCA</name>
<protein>
    <recommendedName>
        <fullName evidence="2">cysteine-S-conjugate beta-lyase</fullName>
        <ecNumber evidence="2">4.4.1.13</ecNumber>
    </recommendedName>
</protein>
<reference evidence="7 8" key="1">
    <citation type="submission" date="2020-07" db="EMBL/GenBank/DDBJ databases">
        <title>Alkalicella. sp. LB2 genome.</title>
        <authorList>
            <person name="Postec A."/>
            <person name="Quemeneur M."/>
        </authorList>
    </citation>
    <scope>NUCLEOTIDE SEQUENCE [LARGE SCALE GENOMIC DNA]</scope>
    <source>
        <strain evidence="7 8">LB2</strain>
    </source>
</reference>
<dbReference type="Gene3D" id="3.40.640.10">
    <property type="entry name" value="Type I PLP-dependent aspartate aminotransferase-like (Major domain)"/>
    <property type="match status" value="1"/>
</dbReference>
<accession>A0A7G9W6L8</accession>
<evidence type="ECO:0000259" key="6">
    <source>
        <dbReference type="Pfam" id="PF00155"/>
    </source>
</evidence>
<evidence type="ECO:0000256" key="2">
    <source>
        <dbReference type="ARBA" id="ARBA00012224"/>
    </source>
</evidence>
<comment type="similarity">
    <text evidence="5">Belongs to the class-II pyridoxal-phosphate-dependent aminotransferase family. MalY/PatB cystathionine beta-lyase subfamily.</text>
</comment>
<dbReference type="EMBL" id="CP058559">
    <property type="protein sequence ID" value="QNO14330.1"/>
    <property type="molecule type" value="Genomic_DNA"/>
</dbReference>
<keyword evidence="3" id="KW-0663">Pyridoxal phosphate</keyword>
<dbReference type="PANTHER" id="PTHR43525">
    <property type="entry name" value="PROTEIN MALY"/>
    <property type="match status" value="1"/>
</dbReference>
<keyword evidence="7" id="KW-0032">Aminotransferase</keyword>
<organism evidence="7 8">
    <name type="scientific">Alkalicella caledoniensis</name>
    <dbReference type="NCBI Taxonomy" id="2731377"/>
    <lineage>
        <taxon>Bacteria</taxon>
        <taxon>Bacillati</taxon>
        <taxon>Bacillota</taxon>
        <taxon>Clostridia</taxon>
        <taxon>Eubacteriales</taxon>
        <taxon>Proteinivoracaceae</taxon>
        <taxon>Alkalicella</taxon>
    </lineage>
</organism>
<dbReference type="EC" id="4.4.1.13" evidence="2"/>
<feature type="domain" description="Aminotransferase class I/classII large" evidence="6">
    <location>
        <begin position="56"/>
        <end position="385"/>
    </location>
</feature>
<sequence length="404" mass="46783">MDMYNFDEVVDRKNTSSVKYEEMDINFGRKDLLPFWVADMDIKVPDFMIDILVKRAKHGVFGYTNRMPEFYDAIISWLKDRHGLEVNRENIEYGPGVVFLLNMMIRKFTKEGDKIIIQTPVYYPFYNIIRGNNRIISENPLIEKDGMYTMDFENLKEKASDPDCSMLILCSPHNPVGRVWTREELEELGRICIDNNVLVVSDEIHFDLVFKPNKHIPFASLSDDFKMHSITCTAPSKTFNIAGLHSAFCIIYDQKKMDVYRKELGLLDLNRSNSFSREITQVAYEKGHQWVDELVDYLENNMNFVYDFTSKYIPEVKARKMQGTYLMWLDCRNLGLDTEELDSLFVDGAGLALDSGYWFGDNGKGFMRINLACPKSMIKGALERLKNAILSKGKDQSTQSKECC</sequence>
<evidence type="ECO:0000256" key="5">
    <source>
        <dbReference type="ARBA" id="ARBA00037974"/>
    </source>
</evidence>
<dbReference type="SUPFAM" id="SSF53383">
    <property type="entry name" value="PLP-dependent transferases"/>
    <property type="match status" value="1"/>
</dbReference>
<keyword evidence="8" id="KW-1185">Reference proteome</keyword>
<dbReference type="CDD" id="cd00609">
    <property type="entry name" value="AAT_like"/>
    <property type="match status" value="1"/>
</dbReference>
<dbReference type="AlphaFoldDB" id="A0A7G9W6L8"/>
<dbReference type="PANTHER" id="PTHR43525:SF1">
    <property type="entry name" value="PROTEIN MALY"/>
    <property type="match status" value="1"/>
</dbReference>
<proteinExistence type="inferred from homology"/>
<evidence type="ECO:0000256" key="1">
    <source>
        <dbReference type="ARBA" id="ARBA00001933"/>
    </source>
</evidence>
<dbReference type="Proteomes" id="UP000516160">
    <property type="component" value="Chromosome"/>
</dbReference>
<evidence type="ECO:0000313" key="7">
    <source>
        <dbReference type="EMBL" id="QNO14330.1"/>
    </source>
</evidence>
<dbReference type="GO" id="GO:0047804">
    <property type="term" value="F:cysteine-S-conjugate beta-lyase activity"/>
    <property type="evidence" value="ECO:0007669"/>
    <property type="project" value="UniProtKB-EC"/>
</dbReference>
<dbReference type="Pfam" id="PF00155">
    <property type="entry name" value="Aminotran_1_2"/>
    <property type="match status" value="1"/>
</dbReference>
<dbReference type="KEGG" id="acae:HYG86_05855"/>